<evidence type="ECO:0000313" key="5">
    <source>
        <dbReference type="Proteomes" id="UP000015105"/>
    </source>
</evidence>
<dbReference type="Pfam" id="PF13359">
    <property type="entry name" value="DDE_Tnp_4"/>
    <property type="match status" value="1"/>
</dbReference>
<dbReference type="Gramene" id="AET2Gv20201600.1">
    <property type="protein sequence ID" value="AET2Gv20201600.1"/>
    <property type="gene ID" value="AET2Gv20201600"/>
</dbReference>
<reference evidence="4" key="3">
    <citation type="journal article" date="2017" name="Nature">
        <title>Genome sequence of the progenitor of the wheat D genome Aegilops tauschii.</title>
        <authorList>
            <person name="Luo M.C."/>
            <person name="Gu Y.Q."/>
            <person name="Puiu D."/>
            <person name="Wang H."/>
            <person name="Twardziok S.O."/>
            <person name="Deal K.R."/>
            <person name="Huo N."/>
            <person name="Zhu T."/>
            <person name="Wang L."/>
            <person name="Wang Y."/>
            <person name="McGuire P.E."/>
            <person name="Liu S."/>
            <person name="Long H."/>
            <person name="Ramasamy R.K."/>
            <person name="Rodriguez J.C."/>
            <person name="Van S.L."/>
            <person name="Yuan L."/>
            <person name="Wang Z."/>
            <person name="Xia Z."/>
            <person name="Xiao L."/>
            <person name="Anderson O.D."/>
            <person name="Ouyang S."/>
            <person name="Liang Y."/>
            <person name="Zimin A.V."/>
            <person name="Pertea G."/>
            <person name="Qi P."/>
            <person name="Bennetzen J.L."/>
            <person name="Dai X."/>
            <person name="Dawson M.W."/>
            <person name="Muller H.G."/>
            <person name="Kugler K."/>
            <person name="Rivarola-Duarte L."/>
            <person name="Spannagl M."/>
            <person name="Mayer K.F.X."/>
            <person name="Lu F.H."/>
            <person name="Bevan M.W."/>
            <person name="Leroy P."/>
            <person name="Li P."/>
            <person name="You F.M."/>
            <person name="Sun Q."/>
            <person name="Liu Z."/>
            <person name="Lyons E."/>
            <person name="Wicker T."/>
            <person name="Salzberg S.L."/>
            <person name="Devos K.M."/>
            <person name="Dvorak J."/>
        </authorList>
    </citation>
    <scope>NUCLEOTIDE SEQUENCE [LARGE SCALE GENOMIC DNA]</scope>
    <source>
        <strain evidence="4">cv. AL8/78</strain>
    </source>
</reference>
<reference evidence="4" key="4">
    <citation type="submission" date="2019-03" db="UniProtKB">
        <authorList>
            <consortium name="EnsemblPlants"/>
        </authorList>
    </citation>
    <scope>IDENTIFICATION</scope>
</reference>
<evidence type="ECO:0000256" key="2">
    <source>
        <dbReference type="ARBA" id="ARBA00022723"/>
    </source>
</evidence>
<dbReference type="STRING" id="200361.A0A453AN17"/>
<evidence type="ECO:0000259" key="3">
    <source>
        <dbReference type="Pfam" id="PF13359"/>
    </source>
</evidence>
<proteinExistence type="predicted"/>
<keyword evidence="2" id="KW-0479">Metal-binding</keyword>
<dbReference type="InterPro" id="IPR027806">
    <property type="entry name" value="HARBI1_dom"/>
</dbReference>
<reference evidence="4" key="5">
    <citation type="journal article" date="2021" name="G3 (Bethesda)">
        <title>Aegilops tauschii genome assembly Aet v5.0 features greater sequence contiguity and improved annotation.</title>
        <authorList>
            <person name="Wang L."/>
            <person name="Zhu T."/>
            <person name="Rodriguez J.C."/>
            <person name="Deal K.R."/>
            <person name="Dubcovsky J."/>
            <person name="McGuire P.E."/>
            <person name="Lux T."/>
            <person name="Spannagl M."/>
            <person name="Mayer K.F.X."/>
            <person name="Baldrich P."/>
            <person name="Meyers B.C."/>
            <person name="Huo N."/>
            <person name="Gu Y.Q."/>
            <person name="Zhou H."/>
            <person name="Devos K.M."/>
            <person name="Bennetzen J.L."/>
            <person name="Unver T."/>
            <person name="Budak H."/>
            <person name="Gulick P.J."/>
            <person name="Galiba G."/>
            <person name="Kalapos B."/>
            <person name="Nelson D.R."/>
            <person name="Li P."/>
            <person name="You F.M."/>
            <person name="Luo M.C."/>
            <person name="Dvorak J."/>
        </authorList>
    </citation>
    <scope>NUCLEOTIDE SEQUENCE [LARGE SCALE GENOMIC DNA]</scope>
    <source>
        <strain evidence="4">cv. AL8/78</strain>
    </source>
</reference>
<evidence type="ECO:0000256" key="1">
    <source>
        <dbReference type="ARBA" id="ARBA00001968"/>
    </source>
</evidence>
<organism evidence="4 5">
    <name type="scientific">Aegilops tauschii subsp. strangulata</name>
    <name type="common">Goatgrass</name>
    <dbReference type="NCBI Taxonomy" id="200361"/>
    <lineage>
        <taxon>Eukaryota</taxon>
        <taxon>Viridiplantae</taxon>
        <taxon>Streptophyta</taxon>
        <taxon>Embryophyta</taxon>
        <taxon>Tracheophyta</taxon>
        <taxon>Spermatophyta</taxon>
        <taxon>Magnoliopsida</taxon>
        <taxon>Liliopsida</taxon>
        <taxon>Poales</taxon>
        <taxon>Poaceae</taxon>
        <taxon>BOP clade</taxon>
        <taxon>Pooideae</taxon>
        <taxon>Triticodae</taxon>
        <taxon>Triticeae</taxon>
        <taxon>Triticinae</taxon>
        <taxon>Aegilops</taxon>
    </lineage>
</organism>
<evidence type="ECO:0000313" key="4">
    <source>
        <dbReference type="EnsemblPlants" id="AET2Gv20201600.1"/>
    </source>
</evidence>
<dbReference type="Proteomes" id="UP000015105">
    <property type="component" value="Chromosome 2D"/>
</dbReference>
<accession>A0A453AN17</accession>
<keyword evidence="5" id="KW-1185">Reference proteome</keyword>
<name>A0A453AN17_AEGTS</name>
<comment type="cofactor">
    <cofactor evidence="1">
        <name>a divalent metal cation</name>
        <dbReference type="ChEBI" id="CHEBI:60240"/>
    </cofactor>
</comment>
<reference evidence="5" key="1">
    <citation type="journal article" date="2014" name="Science">
        <title>Ancient hybridizations among the ancestral genomes of bread wheat.</title>
        <authorList>
            <consortium name="International Wheat Genome Sequencing Consortium,"/>
            <person name="Marcussen T."/>
            <person name="Sandve S.R."/>
            <person name="Heier L."/>
            <person name="Spannagl M."/>
            <person name="Pfeifer M."/>
            <person name="Jakobsen K.S."/>
            <person name="Wulff B.B."/>
            <person name="Steuernagel B."/>
            <person name="Mayer K.F."/>
            <person name="Olsen O.A."/>
        </authorList>
    </citation>
    <scope>NUCLEOTIDE SEQUENCE [LARGE SCALE GENOMIC DNA]</scope>
    <source>
        <strain evidence="5">cv. AL8/78</strain>
    </source>
</reference>
<dbReference type="AlphaFoldDB" id="A0A453AN17"/>
<reference evidence="5" key="2">
    <citation type="journal article" date="2017" name="Nat. Plants">
        <title>The Aegilops tauschii genome reveals multiple impacts of transposons.</title>
        <authorList>
            <person name="Zhao G."/>
            <person name="Zou C."/>
            <person name="Li K."/>
            <person name="Wang K."/>
            <person name="Li T."/>
            <person name="Gao L."/>
            <person name="Zhang X."/>
            <person name="Wang H."/>
            <person name="Yang Z."/>
            <person name="Liu X."/>
            <person name="Jiang W."/>
            <person name="Mao L."/>
            <person name="Kong X."/>
            <person name="Jiao Y."/>
            <person name="Jia J."/>
        </authorList>
    </citation>
    <scope>NUCLEOTIDE SEQUENCE [LARGE SCALE GENOMIC DNA]</scope>
    <source>
        <strain evidence="5">cv. AL8/78</strain>
    </source>
</reference>
<protein>
    <recommendedName>
        <fullName evidence="3">DDE Tnp4 domain-containing protein</fullName>
    </recommendedName>
</protein>
<dbReference type="EnsemblPlants" id="AET2Gv20201600.1">
    <property type="protein sequence ID" value="AET2Gv20201600.1"/>
    <property type="gene ID" value="AET2Gv20201600"/>
</dbReference>
<sequence length="113" mass="13272">RIHSSKRNTIERTFGVWKMKWQILLKMPNYSISTQKMIIAATMTLHNYVRLHDKEDLHFLRCERDPDYVPTIPERYKKYVIPPNASDVSTPAESGPNMDLFRHELATAIALSW</sequence>
<feature type="domain" description="DDE Tnp4" evidence="3">
    <location>
        <begin position="2"/>
        <end position="47"/>
    </location>
</feature>
<dbReference type="GO" id="GO:0046872">
    <property type="term" value="F:metal ion binding"/>
    <property type="evidence" value="ECO:0007669"/>
    <property type="project" value="UniProtKB-KW"/>
</dbReference>